<organism evidence="2 3">
    <name type="scientific">Thalassiosira oceanica</name>
    <name type="common">Marine diatom</name>
    <dbReference type="NCBI Taxonomy" id="159749"/>
    <lineage>
        <taxon>Eukaryota</taxon>
        <taxon>Sar</taxon>
        <taxon>Stramenopiles</taxon>
        <taxon>Ochrophyta</taxon>
        <taxon>Bacillariophyta</taxon>
        <taxon>Coscinodiscophyceae</taxon>
        <taxon>Thalassiosirophycidae</taxon>
        <taxon>Thalassiosirales</taxon>
        <taxon>Thalassiosiraceae</taxon>
        <taxon>Thalassiosira</taxon>
    </lineage>
</organism>
<protein>
    <submittedName>
        <fullName evidence="2">Uncharacterized protein</fullName>
    </submittedName>
</protein>
<reference evidence="2 3" key="1">
    <citation type="journal article" date="2012" name="Genome Biol.">
        <title>Genome and low-iron response of an oceanic diatom adapted to chronic iron limitation.</title>
        <authorList>
            <person name="Lommer M."/>
            <person name="Specht M."/>
            <person name="Roy A.S."/>
            <person name="Kraemer L."/>
            <person name="Andreson R."/>
            <person name="Gutowska M.A."/>
            <person name="Wolf J."/>
            <person name="Bergner S.V."/>
            <person name="Schilhabel M.B."/>
            <person name="Klostermeier U.C."/>
            <person name="Beiko R.G."/>
            <person name="Rosenstiel P."/>
            <person name="Hippler M."/>
            <person name="Laroche J."/>
        </authorList>
    </citation>
    <scope>NUCLEOTIDE SEQUENCE [LARGE SCALE GENOMIC DNA]</scope>
    <source>
        <strain evidence="2 3">CCMP1005</strain>
    </source>
</reference>
<keyword evidence="3" id="KW-1185">Reference proteome</keyword>
<gene>
    <name evidence="2" type="ORF">THAOC_17039</name>
</gene>
<evidence type="ECO:0000313" key="2">
    <source>
        <dbReference type="EMBL" id="EJK62353.1"/>
    </source>
</evidence>
<accession>K0S896</accession>
<evidence type="ECO:0000256" key="1">
    <source>
        <dbReference type="SAM" id="MobiDB-lite"/>
    </source>
</evidence>
<dbReference type="AlphaFoldDB" id="K0S896"/>
<feature type="compositionally biased region" description="Polar residues" evidence="1">
    <location>
        <begin position="353"/>
        <end position="365"/>
    </location>
</feature>
<evidence type="ECO:0000313" key="3">
    <source>
        <dbReference type="Proteomes" id="UP000266841"/>
    </source>
</evidence>
<feature type="region of interest" description="Disordered" evidence="1">
    <location>
        <begin position="303"/>
        <end position="399"/>
    </location>
</feature>
<feature type="region of interest" description="Disordered" evidence="1">
    <location>
        <begin position="151"/>
        <end position="175"/>
    </location>
</feature>
<comment type="caution">
    <text evidence="2">The sequence shown here is derived from an EMBL/GenBank/DDBJ whole genome shotgun (WGS) entry which is preliminary data.</text>
</comment>
<sequence>MTVQILTGTTLTGPVTKTTITGPFRVSSNVFRLLVAGQAAGLFPRPSEGGRGTPTCAPMDKVAPELRQRLGLSKDVCIRYIPNLGDLTTAEEATFRTNWEDLFRLRSSDDLGKHIFECGYHALCIGGKDLKKPCAMYVSYMDRPLVECTKSGKKSNKKSPLYLDADPRSNGTPISADESDPFFSALIAVKEKYRRKGVRKLLYELQEALHVWSGYGTPKKIGMKTKDSPGWLLDSFIKFGYTVVGNPDEKVADSRIKLTWDDFSPRCQWLWKMFDPDAFRVEDGSFLSDRYLGLVHRGYVEDHDSQVESQGSAAGAECAAPENSPDVTNAEIPSGESASSALAASSDDKSNETSETPTAGNQSADVSGECAGDDTVMTDTTDDVEPANVSQVRAFLSES</sequence>
<name>K0S896_THAOC</name>
<proteinExistence type="predicted"/>
<dbReference type="Proteomes" id="UP000266841">
    <property type="component" value="Unassembled WGS sequence"/>
</dbReference>
<dbReference type="EMBL" id="AGNL01018945">
    <property type="protein sequence ID" value="EJK62353.1"/>
    <property type="molecule type" value="Genomic_DNA"/>
</dbReference>